<feature type="region of interest" description="Disordered" evidence="6">
    <location>
        <begin position="1"/>
        <end position="45"/>
    </location>
</feature>
<keyword evidence="5" id="KW-0539">Nucleus</keyword>
<evidence type="ECO:0000256" key="2">
    <source>
        <dbReference type="ARBA" id="ARBA00004496"/>
    </source>
</evidence>
<keyword evidence="4" id="KW-0963">Cytoplasm</keyword>
<dbReference type="Pfam" id="PF04402">
    <property type="entry name" value="SIMPL"/>
    <property type="match status" value="1"/>
</dbReference>
<evidence type="ECO:0000256" key="6">
    <source>
        <dbReference type="SAM" id="MobiDB-lite"/>
    </source>
</evidence>
<dbReference type="PANTHER" id="PTHR18842:SF2">
    <property type="entry name" value="INTERLEUKIN-1 RECEPTOR-ASSOCIATED KINASE 1-BINDING PROTEIN 1"/>
    <property type="match status" value="1"/>
</dbReference>
<organism evidence="7 8">
    <name type="scientific">Hirundo rustica rustica</name>
    <dbReference type="NCBI Taxonomy" id="333673"/>
    <lineage>
        <taxon>Eukaryota</taxon>
        <taxon>Metazoa</taxon>
        <taxon>Chordata</taxon>
        <taxon>Craniata</taxon>
        <taxon>Vertebrata</taxon>
        <taxon>Euteleostomi</taxon>
        <taxon>Archelosauria</taxon>
        <taxon>Archosauria</taxon>
        <taxon>Dinosauria</taxon>
        <taxon>Saurischia</taxon>
        <taxon>Theropoda</taxon>
        <taxon>Coelurosauria</taxon>
        <taxon>Aves</taxon>
        <taxon>Neognathae</taxon>
        <taxon>Neoaves</taxon>
        <taxon>Telluraves</taxon>
        <taxon>Australaves</taxon>
        <taxon>Passeriformes</taxon>
        <taxon>Sylvioidea</taxon>
        <taxon>Hirundinidae</taxon>
        <taxon>Hirundo</taxon>
    </lineage>
</organism>
<evidence type="ECO:0000256" key="5">
    <source>
        <dbReference type="ARBA" id="ARBA00023242"/>
    </source>
</evidence>
<evidence type="ECO:0000256" key="4">
    <source>
        <dbReference type="ARBA" id="ARBA00022490"/>
    </source>
</evidence>
<dbReference type="InterPro" id="IPR007497">
    <property type="entry name" value="SIMPL/DUF541"/>
</dbReference>
<evidence type="ECO:0000256" key="3">
    <source>
        <dbReference type="ARBA" id="ARBA00005509"/>
    </source>
</evidence>
<comment type="subcellular location">
    <subcellularLocation>
        <location evidence="2">Cytoplasm</location>
    </subcellularLocation>
    <subcellularLocation>
        <location evidence="1">Nucleus</location>
    </subcellularLocation>
</comment>
<dbReference type="EMBL" id="QRBI01000106">
    <property type="protein sequence ID" value="RMC13333.1"/>
    <property type="molecule type" value="Genomic_DNA"/>
</dbReference>
<dbReference type="GO" id="GO:0006955">
    <property type="term" value="P:immune response"/>
    <property type="evidence" value="ECO:0007669"/>
    <property type="project" value="InterPro"/>
</dbReference>
<gene>
    <name evidence="7" type="ORF">DUI87_10868</name>
</gene>
<dbReference type="PANTHER" id="PTHR18842">
    <property type="entry name" value="INTERLEUKIN-1 RECEPTOR-ASSOCIATED KINASE 1-BINDING PROTEIN 1"/>
    <property type="match status" value="1"/>
</dbReference>
<evidence type="ECO:0000313" key="7">
    <source>
        <dbReference type="EMBL" id="RMC13333.1"/>
    </source>
</evidence>
<comment type="similarity">
    <text evidence="3">Belongs to the IRAK1BP1 family.</text>
</comment>
<dbReference type="OrthoDB" id="6365554at2759"/>
<dbReference type="Proteomes" id="UP000269221">
    <property type="component" value="Unassembled WGS sequence"/>
</dbReference>
<dbReference type="GO" id="GO:0005737">
    <property type="term" value="C:cytoplasm"/>
    <property type="evidence" value="ECO:0007669"/>
    <property type="project" value="UniProtKB-SubCell"/>
</dbReference>
<reference evidence="7 8" key="1">
    <citation type="submission" date="2018-07" db="EMBL/GenBank/DDBJ databases">
        <title>A high quality draft genome assembly of the barn swallow (H. rustica rustica).</title>
        <authorList>
            <person name="Formenti G."/>
            <person name="Chiara M."/>
            <person name="Poveda L."/>
            <person name="Francoijs K.-J."/>
            <person name="Bonisoli-Alquati A."/>
            <person name="Canova L."/>
            <person name="Gianfranceschi L."/>
            <person name="Horner D.S."/>
            <person name="Saino N."/>
        </authorList>
    </citation>
    <scope>NUCLEOTIDE SEQUENCE [LARGE SCALE GENOMIC DNA]</scope>
    <source>
        <strain evidence="7">Chelidonia</strain>
        <tissue evidence="7">Blood</tissue>
    </source>
</reference>
<dbReference type="InterPro" id="IPR030312">
    <property type="entry name" value="IRAK1BP1"/>
</dbReference>
<accession>A0A3M0KJS8</accession>
<dbReference type="Gene3D" id="3.30.110.170">
    <property type="entry name" value="Protein of unknown function (DUF541), domain 1"/>
    <property type="match status" value="1"/>
</dbReference>
<name>A0A3M0KJS8_HIRRU</name>
<sequence>MAPAPPLSRVFAELDPAPSPVPEGRAGPSAPPEREVHVSGSAELSARPDRARVSLRLGSRKEAAAAARSSVSRRLQYIAHTARLQGVPEENMTVTEDFSRVESTYQMEAEVCIIFSDFRKMQNVCNLLIEKLGTSVTISPPHFYHTPEAIDTLRKGLPGPRSELKLAAVKASSVPEKPKVNVRGTYRRSGNIATEVMQVLVCFAAEPLKCLEQGLNSCSYSAWMPAAFRCEKCWISSEVVRELTFPPHTVPSISKLWPRSWGKAMCLSIAAVTNPTILKNSLSGTLVHQLDLLVIVLLLLPLSRQVCVTAVGNTRRKAQEVCRLFGQALGKPLLIKEEETKEWGGHIDSHLSHSADSQTLQERIQDATAYASCRVFAVFEIKGKENRRSKLL</sequence>
<dbReference type="Gene3D" id="3.30.70.2970">
    <property type="entry name" value="Protein of unknown function (DUF541), domain 2"/>
    <property type="match status" value="1"/>
</dbReference>
<evidence type="ECO:0000256" key="1">
    <source>
        <dbReference type="ARBA" id="ARBA00004123"/>
    </source>
</evidence>
<keyword evidence="8" id="KW-1185">Reference proteome</keyword>
<evidence type="ECO:0000313" key="8">
    <source>
        <dbReference type="Proteomes" id="UP000269221"/>
    </source>
</evidence>
<protein>
    <submittedName>
        <fullName evidence="7">Uncharacterized protein</fullName>
    </submittedName>
</protein>
<dbReference type="AlphaFoldDB" id="A0A3M0KJS8"/>
<dbReference type="GO" id="GO:0043123">
    <property type="term" value="P:positive regulation of canonical NF-kappaB signal transduction"/>
    <property type="evidence" value="ECO:0007669"/>
    <property type="project" value="InterPro"/>
</dbReference>
<comment type="caution">
    <text evidence="7">The sequence shown here is derived from an EMBL/GenBank/DDBJ whole genome shotgun (WGS) entry which is preliminary data.</text>
</comment>
<proteinExistence type="inferred from homology"/>
<dbReference type="GO" id="GO:0005634">
    <property type="term" value="C:nucleus"/>
    <property type="evidence" value="ECO:0007669"/>
    <property type="project" value="UniProtKB-SubCell"/>
</dbReference>